<feature type="domain" description="Reverse transcriptase" evidence="1">
    <location>
        <begin position="520"/>
        <end position="793"/>
    </location>
</feature>
<dbReference type="InterPro" id="IPR000477">
    <property type="entry name" value="RT_dom"/>
</dbReference>
<evidence type="ECO:0000313" key="3">
    <source>
        <dbReference type="Proteomes" id="UP001231518"/>
    </source>
</evidence>
<dbReference type="EMBL" id="JARGEI010000019">
    <property type="protein sequence ID" value="KAJ8714398.1"/>
    <property type="molecule type" value="Genomic_DNA"/>
</dbReference>
<dbReference type="GO" id="GO:0071897">
    <property type="term" value="P:DNA biosynthetic process"/>
    <property type="evidence" value="ECO:0007669"/>
    <property type="project" value="UniProtKB-ARBA"/>
</dbReference>
<dbReference type="Gene3D" id="3.60.10.10">
    <property type="entry name" value="Endonuclease/exonuclease/phosphatase"/>
    <property type="match status" value="1"/>
</dbReference>
<dbReference type="InterPro" id="IPR043502">
    <property type="entry name" value="DNA/RNA_pol_sf"/>
</dbReference>
<dbReference type="AlphaFoldDB" id="A0AAD8DQP1"/>
<gene>
    <name evidence="2" type="ORF">PYW07_002623</name>
</gene>
<evidence type="ECO:0000259" key="1">
    <source>
        <dbReference type="PROSITE" id="PS50878"/>
    </source>
</evidence>
<dbReference type="SUPFAM" id="SSF56672">
    <property type="entry name" value="DNA/RNA polymerases"/>
    <property type="match status" value="1"/>
</dbReference>
<protein>
    <recommendedName>
        <fullName evidence="1">Reverse transcriptase domain-containing protein</fullName>
    </recommendedName>
</protein>
<dbReference type="InterPro" id="IPR005135">
    <property type="entry name" value="Endo/exonuclease/phosphatase"/>
</dbReference>
<dbReference type="Pfam" id="PF03372">
    <property type="entry name" value="Exo_endo_phos"/>
    <property type="match status" value="1"/>
</dbReference>
<dbReference type="InterPro" id="IPR036691">
    <property type="entry name" value="Endo/exonu/phosph_ase_sf"/>
</dbReference>
<proteinExistence type="predicted"/>
<accession>A0AAD8DQP1</accession>
<dbReference type="PROSITE" id="PS50878">
    <property type="entry name" value="RT_POL"/>
    <property type="match status" value="1"/>
</dbReference>
<evidence type="ECO:0000313" key="2">
    <source>
        <dbReference type="EMBL" id="KAJ8714398.1"/>
    </source>
</evidence>
<name>A0AAD8DQP1_MYTSE</name>
<sequence>MDSNNSNKYLKLTSFNCKSAKRSLDNIKDLCEWSDLVALQETWLLPHDIPMLGTISPDFQCTGKSAVDTAEGLLKGRPHGGVAILWRKGIFERVSVVDCSSPRLVAITATSRGRTIIVFSVYMPTNCPDNLPTFTNVLSEISATIASCEVENVYILGDFNAHPQELFYKELMSFCSDQSWVCADVKMRGVDSGTYTFISDAHGSRRWLDHCVVSESAWHTITNVCVSEDVYISDHLPIYLVCDLEVVRPKLLTRAGYNSVFWGERTKSESQSYYNLCNGKLRDIDFPREFERCSVGSCSLAEHRVVLDNLYEQIVEILCAAARQSRGTSVGGPRRGKRVCGWNEYVRDAHREARCSFQTWVQNHRPSSGPLYDDMHEKRKIFKSQLKFCQNNADQIVMDRLAEQRASKDFGKFWKSTGNLNAKPVLSASVEGVNDKKGIANVFKDHFIVQSPLGPSTLVGVDGPIRPGAKPLIRFSAKQVCAIINNMKRGRSPGHDGLSIEHLRHAGVHLPRVLSMFFTMCISHAYLPANLMKTIVVPIVKNRTGDIADKGNYRPISLATVIAKVLDGVLDSCLSNYIHLHDAQFGFRPGLSTESAILSLKHTVQYYKDRGTPVYACFLDLSKAFDLVSYDVLWRKMGDRGIPAEICGLFQYWYGNQVNHVKWDDAVSEPYRLECGVRQGGLTSPRLFNLYVDDLLVALSGMRVGCSVDGVRINNISYADDMVLLGPSAGGIGEPLKTCEAYAAAHGLKYNVKKCEYMVFEVSGKRRGEGPDLILNGSPISRVSTFKYLGHLLAADLRDDVDIERERRALAVRSNMLTRRFARCTDQVKITLFKAYCQSLYTGSLWVDYTKRSLDALRVQYNNAFRMLLRLPRYCSASEMFAQARTNGFNTIIRKKTASLLRRVRDSHNSILKTVTESFGSPIVQKFVRRLIITNTRQ</sequence>
<dbReference type="CDD" id="cd01650">
    <property type="entry name" value="RT_nLTR_like"/>
    <property type="match status" value="1"/>
</dbReference>
<reference evidence="2" key="1">
    <citation type="submission" date="2023-03" db="EMBL/GenBank/DDBJ databases">
        <title>Chromosome-level genomes of two armyworms, Mythimna separata and Mythimna loreyi, provide insights into the biosynthesis and reception of sex pheromones.</title>
        <authorList>
            <person name="Zhao H."/>
        </authorList>
    </citation>
    <scope>NUCLEOTIDE SEQUENCE</scope>
    <source>
        <strain evidence="2">BeijingLab</strain>
        <tissue evidence="2">Pupa</tissue>
    </source>
</reference>
<dbReference type="SUPFAM" id="SSF56219">
    <property type="entry name" value="DNase I-like"/>
    <property type="match status" value="1"/>
</dbReference>
<dbReference type="PANTHER" id="PTHR19446">
    <property type="entry name" value="REVERSE TRANSCRIPTASES"/>
    <property type="match status" value="1"/>
</dbReference>
<comment type="caution">
    <text evidence="2">The sequence shown here is derived from an EMBL/GenBank/DDBJ whole genome shotgun (WGS) entry which is preliminary data.</text>
</comment>
<organism evidence="2 3">
    <name type="scientific">Mythimna separata</name>
    <name type="common">Oriental armyworm</name>
    <name type="synonym">Pseudaletia separata</name>
    <dbReference type="NCBI Taxonomy" id="271217"/>
    <lineage>
        <taxon>Eukaryota</taxon>
        <taxon>Metazoa</taxon>
        <taxon>Ecdysozoa</taxon>
        <taxon>Arthropoda</taxon>
        <taxon>Hexapoda</taxon>
        <taxon>Insecta</taxon>
        <taxon>Pterygota</taxon>
        <taxon>Neoptera</taxon>
        <taxon>Endopterygota</taxon>
        <taxon>Lepidoptera</taxon>
        <taxon>Glossata</taxon>
        <taxon>Ditrysia</taxon>
        <taxon>Noctuoidea</taxon>
        <taxon>Noctuidae</taxon>
        <taxon>Noctuinae</taxon>
        <taxon>Hadenini</taxon>
        <taxon>Mythimna</taxon>
    </lineage>
</organism>
<dbReference type="GO" id="GO:0003824">
    <property type="term" value="F:catalytic activity"/>
    <property type="evidence" value="ECO:0007669"/>
    <property type="project" value="InterPro"/>
</dbReference>
<dbReference type="Pfam" id="PF00078">
    <property type="entry name" value="RVT_1"/>
    <property type="match status" value="1"/>
</dbReference>
<keyword evidence="3" id="KW-1185">Reference proteome</keyword>
<dbReference type="Proteomes" id="UP001231518">
    <property type="component" value="Chromosome 13"/>
</dbReference>